<feature type="domain" description="SLH" evidence="2">
    <location>
        <begin position="21"/>
        <end position="84"/>
    </location>
</feature>
<protein>
    <recommendedName>
        <fullName evidence="2">SLH domain-containing protein</fullName>
    </recommendedName>
</protein>
<dbReference type="AlphaFoldDB" id="A0A7W9SU97"/>
<evidence type="ECO:0000313" key="3">
    <source>
        <dbReference type="EMBL" id="MBB6052094.1"/>
    </source>
</evidence>
<feature type="signal peptide" evidence="1">
    <location>
        <begin position="1"/>
        <end position="20"/>
    </location>
</feature>
<dbReference type="EMBL" id="JACHGW010000003">
    <property type="protein sequence ID" value="MBB6052094.1"/>
    <property type="molecule type" value="Genomic_DNA"/>
</dbReference>
<comment type="caution">
    <text evidence="3">The sequence shown here is derived from an EMBL/GenBank/DDBJ whole genome shotgun (WGS) entry which is preliminary data.</text>
</comment>
<reference evidence="3 4" key="1">
    <citation type="submission" date="2020-08" db="EMBL/GenBank/DDBJ databases">
        <title>Genomic Encyclopedia of Type Strains, Phase IV (KMG-IV): sequencing the most valuable type-strain genomes for metagenomic binning, comparative biology and taxonomic classification.</title>
        <authorList>
            <person name="Goeker M."/>
        </authorList>
    </citation>
    <scope>NUCLEOTIDE SEQUENCE [LARGE SCALE GENOMIC DNA]</scope>
    <source>
        <strain evidence="3 4">DSM 23562</strain>
    </source>
</reference>
<dbReference type="PROSITE" id="PS51272">
    <property type="entry name" value="SLH"/>
    <property type="match status" value="1"/>
</dbReference>
<accession>A0A7W9SU97</accession>
<dbReference type="Pfam" id="PF00395">
    <property type="entry name" value="SLH"/>
    <property type="match status" value="1"/>
</dbReference>
<dbReference type="Proteomes" id="UP000520814">
    <property type="component" value="Unassembled WGS sequence"/>
</dbReference>
<dbReference type="InterPro" id="IPR001119">
    <property type="entry name" value="SLH_dom"/>
</dbReference>
<evidence type="ECO:0000313" key="4">
    <source>
        <dbReference type="Proteomes" id="UP000520814"/>
    </source>
</evidence>
<sequence length="674" mass="71218">MKKALLATAALAMSTAPVLAQDGPFKDVPNDHWAYQAIDKLAQLKIIIGDPDGQFHGKRTLTRYEMAVMLARLLDILDQRYAMKNHTHDFPKPTEVDTSGFATKTALEEGLAGKADKDHAHANQGGGTGGVSKADLELIRKMVAEFQTELTTLGVDVDAVKKRLKSLEGRVDALEAEWKKRLKITGGFNTYVRGNFRDGDAAAGIPVTGFRDKDGFVVTGGPGTSGGILADTRALHDLDLNLKSTPNDNVTFEANLTVGNYLPYLGGGAGPRSDRGGAKVNQDQATTLWSAHLSTGTSLPVLGSTGVTVGRIPTKFGDYTFKTPDQDSYFTNQKTDAGTIPTDGLRANFRIQGINFTTQAGKVNPVNYGFGSGNLTPGVMAGAFRGGYVGGLTRANTIGVFGTAGRIGGMAVNQFAGGTANVNVNFLTKFNVNATYLSFGGGSQAAAGAANFDTVNVYGADLSTRLLGLTVVGKYAKADTQIGSKKVTTKQNEALDVNAQIGKGNFMLAGGYRNIGPYFGAPGAWARVGSFQNPTDIKGAYGKVSYNLSNRIELMASAQDYQGTGKATGLGGLTTNDKIQNLGYGLKWQVTGPSSLEVSTEATDYTRAGAATKPREMFTNIGYRFDFNPATAFRLLYQIADYNGRSNAAFNGSAAATDNIQKGGVVAGQFSVKF</sequence>
<dbReference type="RefSeq" id="WP_184200374.1">
    <property type="nucleotide sequence ID" value="NZ_JACHGW010000003.1"/>
</dbReference>
<evidence type="ECO:0000259" key="2">
    <source>
        <dbReference type="PROSITE" id="PS51272"/>
    </source>
</evidence>
<gene>
    <name evidence="3" type="ORF">HNQ39_003904</name>
</gene>
<evidence type="ECO:0000256" key="1">
    <source>
        <dbReference type="SAM" id="SignalP"/>
    </source>
</evidence>
<organism evidence="3 4">
    <name type="scientific">Armatimonas rosea</name>
    <dbReference type="NCBI Taxonomy" id="685828"/>
    <lineage>
        <taxon>Bacteria</taxon>
        <taxon>Bacillati</taxon>
        <taxon>Armatimonadota</taxon>
        <taxon>Armatimonadia</taxon>
        <taxon>Armatimonadales</taxon>
        <taxon>Armatimonadaceae</taxon>
        <taxon>Armatimonas</taxon>
    </lineage>
</organism>
<dbReference type="PANTHER" id="PTHR43308:SF1">
    <property type="entry name" value="OUTER MEMBRANE PROTEIN ALPHA"/>
    <property type="match status" value="1"/>
</dbReference>
<dbReference type="InterPro" id="IPR051465">
    <property type="entry name" value="Cell_Envelope_Struct_Comp"/>
</dbReference>
<dbReference type="SUPFAM" id="SSF56935">
    <property type="entry name" value="Porins"/>
    <property type="match status" value="1"/>
</dbReference>
<proteinExistence type="predicted"/>
<name>A0A7W9SU97_ARMRO</name>
<feature type="chain" id="PRO_5030774660" description="SLH domain-containing protein" evidence="1">
    <location>
        <begin position="21"/>
        <end position="674"/>
    </location>
</feature>
<keyword evidence="1" id="KW-0732">Signal</keyword>
<dbReference type="PANTHER" id="PTHR43308">
    <property type="entry name" value="OUTER MEMBRANE PROTEIN ALPHA-RELATED"/>
    <property type="match status" value="1"/>
</dbReference>
<keyword evidence="4" id="KW-1185">Reference proteome</keyword>